<reference evidence="1 2" key="1">
    <citation type="journal article" date="2020" name="J Geophys Res Biogeosci">
        <title>Magnetotaxis as an Adaptation to Enable Bacterial Shuttling of Microbial Sulfur and Sulfur Cycling Across Aquatic Oxic#Anoxic Interfaces.</title>
        <authorList>
            <person name="Li J."/>
            <person name="Liu P."/>
            <person name="Wang J."/>
            <person name="Roberts A.P."/>
            <person name="Pan Y."/>
        </authorList>
    </citation>
    <scope>NUCLEOTIDE SEQUENCE [LARGE SCALE GENOMIC DNA]</scope>
    <source>
        <strain evidence="1 2">MYR-1_YQ</strain>
    </source>
</reference>
<dbReference type="Proteomes" id="UP001196980">
    <property type="component" value="Unassembled WGS sequence"/>
</dbReference>
<keyword evidence="2" id="KW-1185">Reference proteome</keyword>
<accession>A0ABS6RV44</accession>
<dbReference type="RefSeq" id="WP_218251125.1">
    <property type="nucleotide sequence ID" value="NZ_JABXWD010000028.1"/>
</dbReference>
<evidence type="ECO:0000313" key="2">
    <source>
        <dbReference type="Proteomes" id="UP001196980"/>
    </source>
</evidence>
<sequence length="93" mass="9172">MAISVNNQLQQAVLWQTQAVNQAQPTATRGMIGRGMGGGGMMGSGGMMGGGGMMSGSAVTGDVVVNISSAARNALTNGVVDTTAKISKTGGKQ</sequence>
<comment type="caution">
    <text evidence="1">The sequence shown here is derived from an EMBL/GenBank/DDBJ whole genome shotgun (WGS) entry which is preliminary data.</text>
</comment>
<proteinExistence type="predicted"/>
<dbReference type="EMBL" id="JABXWD010000028">
    <property type="protein sequence ID" value="MBV6340504.1"/>
    <property type="molecule type" value="Genomic_DNA"/>
</dbReference>
<name>A0ABS6RV44_9BACT</name>
<evidence type="ECO:0000313" key="1">
    <source>
        <dbReference type="EMBL" id="MBV6340504.1"/>
    </source>
</evidence>
<gene>
    <name evidence="1" type="ORF">HWQ67_02785</name>
</gene>
<protein>
    <submittedName>
        <fullName evidence="1">Uncharacterized protein</fullName>
    </submittedName>
</protein>
<organism evidence="1 2">
    <name type="scientific">Candidatus Magnetobacterium casense</name>
    <dbReference type="NCBI Taxonomy" id="1455061"/>
    <lineage>
        <taxon>Bacteria</taxon>
        <taxon>Pseudomonadati</taxon>
        <taxon>Nitrospirota</taxon>
        <taxon>Thermodesulfovibrionia</taxon>
        <taxon>Thermodesulfovibrionales</taxon>
        <taxon>Candidatus Magnetobacteriaceae</taxon>
        <taxon>Candidatus Magnetobacterium</taxon>
    </lineage>
</organism>